<dbReference type="AlphaFoldDB" id="A0AAE2CUU7"/>
<reference evidence="1" key="2">
    <citation type="journal article" date="2024" name="Plant">
        <title>Genomic evolution and insights into agronomic trait innovations of Sesamum species.</title>
        <authorList>
            <person name="Miao H."/>
            <person name="Wang L."/>
            <person name="Qu L."/>
            <person name="Liu H."/>
            <person name="Sun Y."/>
            <person name="Le M."/>
            <person name="Wang Q."/>
            <person name="Wei S."/>
            <person name="Zheng Y."/>
            <person name="Lin W."/>
            <person name="Duan Y."/>
            <person name="Cao H."/>
            <person name="Xiong S."/>
            <person name="Wang X."/>
            <person name="Wei L."/>
            <person name="Li C."/>
            <person name="Ma Q."/>
            <person name="Ju M."/>
            <person name="Zhao R."/>
            <person name="Li G."/>
            <person name="Mu C."/>
            <person name="Tian Q."/>
            <person name="Mei H."/>
            <person name="Zhang T."/>
            <person name="Gao T."/>
            <person name="Zhang H."/>
        </authorList>
    </citation>
    <scope>NUCLEOTIDE SEQUENCE</scope>
    <source>
        <strain evidence="1">3651</strain>
    </source>
</reference>
<dbReference type="Proteomes" id="UP001293254">
    <property type="component" value="Unassembled WGS sequence"/>
</dbReference>
<dbReference type="SUPFAM" id="SSF50630">
    <property type="entry name" value="Acid proteases"/>
    <property type="match status" value="1"/>
</dbReference>
<dbReference type="InterPro" id="IPR021109">
    <property type="entry name" value="Peptidase_aspartic_dom_sf"/>
</dbReference>
<proteinExistence type="predicted"/>
<comment type="caution">
    <text evidence="1">The sequence shown here is derived from an EMBL/GenBank/DDBJ whole genome shotgun (WGS) entry which is preliminary data.</text>
</comment>
<accession>A0AAE2CUU7</accession>
<sequence>MKTRLQSQSDLTQIYESITVVLSAIQDIQLTMDNRHEYTTTVIASLLLQISSPSTSSPPHSTLPYRRVSHQKTPLNPLRFSSSSLMVPIPLNRLSKPINSLKLRLRPSSYEIIDKPSSNFGRQALLRPDIQRKMTVFQLTSMSQTIGFAKLLDTPFPARRLLLNLAPNQHGSLPIHCLSPAEIQARRAKGLYELRDDDAGVDFTGEFSSYDSTSPPPVPTMLMRADQSTPSEHFDLSIDALSRSPSPHTLRLRGSINSLPVIILVDSGNSHNIIQPRIAHHLHLENHTFTVPLYLLPIHGADLILGVQWLQSLGPFLSNFSVSSMHFYHHDTLIFAHWCFVTDCQTCFLPPACHLVATNAVASAYAVSISLPDTPTFTPDELAHLTDCPNDLLPIL</sequence>
<dbReference type="EMBL" id="JACGWO010000002">
    <property type="protein sequence ID" value="KAK4435362.1"/>
    <property type="molecule type" value="Genomic_DNA"/>
</dbReference>
<reference evidence="1" key="1">
    <citation type="submission" date="2020-06" db="EMBL/GenBank/DDBJ databases">
        <authorList>
            <person name="Li T."/>
            <person name="Hu X."/>
            <person name="Zhang T."/>
            <person name="Song X."/>
            <person name="Zhang H."/>
            <person name="Dai N."/>
            <person name="Sheng W."/>
            <person name="Hou X."/>
            <person name="Wei L."/>
        </authorList>
    </citation>
    <scope>NUCLEOTIDE SEQUENCE</scope>
    <source>
        <strain evidence="1">3651</strain>
        <tissue evidence="1">Leaf</tissue>
    </source>
</reference>
<evidence type="ECO:0000313" key="1">
    <source>
        <dbReference type="EMBL" id="KAK4435362.1"/>
    </source>
</evidence>
<organism evidence="1 2">
    <name type="scientific">Sesamum alatum</name>
    <dbReference type="NCBI Taxonomy" id="300844"/>
    <lineage>
        <taxon>Eukaryota</taxon>
        <taxon>Viridiplantae</taxon>
        <taxon>Streptophyta</taxon>
        <taxon>Embryophyta</taxon>
        <taxon>Tracheophyta</taxon>
        <taxon>Spermatophyta</taxon>
        <taxon>Magnoliopsida</taxon>
        <taxon>eudicotyledons</taxon>
        <taxon>Gunneridae</taxon>
        <taxon>Pentapetalae</taxon>
        <taxon>asterids</taxon>
        <taxon>lamiids</taxon>
        <taxon>Lamiales</taxon>
        <taxon>Pedaliaceae</taxon>
        <taxon>Sesamum</taxon>
    </lineage>
</organism>
<keyword evidence="2" id="KW-1185">Reference proteome</keyword>
<name>A0AAE2CUU7_9LAMI</name>
<gene>
    <name evidence="1" type="ORF">Salat_0699600</name>
</gene>
<protein>
    <submittedName>
        <fullName evidence="1">Uncharacterized protein</fullName>
    </submittedName>
</protein>
<evidence type="ECO:0000313" key="2">
    <source>
        <dbReference type="Proteomes" id="UP001293254"/>
    </source>
</evidence>
<dbReference type="CDD" id="cd00303">
    <property type="entry name" value="retropepsin_like"/>
    <property type="match status" value="1"/>
</dbReference>